<name>A0A9X1WI13_9CORY</name>
<proteinExistence type="predicted"/>
<sequence>MAIVIASQYSSAAGLTADSEALGRAASRIGEVADRLSSTGPPHPAVLRAGIPQAARLEAALARARQRQADGLAAFSAFYRASAATLSDTAARMGGAEEDASMAFRTLRTGGAA</sequence>
<organism evidence="1 2">
    <name type="scientific">Corynebacterium kalidii</name>
    <dbReference type="NCBI Taxonomy" id="2931982"/>
    <lineage>
        <taxon>Bacteria</taxon>
        <taxon>Bacillati</taxon>
        <taxon>Actinomycetota</taxon>
        <taxon>Actinomycetes</taxon>
        <taxon>Mycobacteriales</taxon>
        <taxon>Corynebacteriaceae</taxon>
        <taxon>Corynebacterium</taxon>
    </lineage>
</organism>
<dbReference type="Proteomes" id="UP001139207">
    <property type="component" value="Unassembled WGS sequence"/>
</dbReference>
<dbReference type="RefSeq" id="WP_244803703.1">
    <property type="nucleotide sequence ID" value="NZ_JALIEA010000011.1"/>
</dbReference>
<keyword evidence="2" id="KW-1185">Reference proteome</keyword>
<accession>A0A9X1WI13</accession>
<comment type="caution">
    <text evidence="1">The sequence shown here is derived from an EMBL/GenBank/DDBJ whole genome shotgun (WGS) entry which is preliminary data.</text>
</comment>
<evidence type="ECO:0000313" key="2">
    <source>
        <dbReference type="Proteomes" id="UP001139207"/>
    </source>
</evidence>
<reference evidence="1" key="1">
    <citation type="submission" date="2022-04" db="EMBL/GenBank/DDBJ databases">
        <title>Corynebacterium kalidii LD5P10.</title>
        <authorList>
            <person name="Sun J.Q."/>
        </authorList>
    </citation>
    <scope>NUCLEOTIDE SEQUENCE</scope>
    <source>
        <strain evidence="1">LD5P10</strain>
    </source>
</reference>
<dbReference type="EMBL" id="JALIEA010000011">
    <property type="protein sequence ID" value="MCJ7857977.1"/>
    <property type="molecule type" value="Genomic_DNA"/>
</dbReference>
<gene>
    <name evidence="1" type="ORF">MUN33_04500</name>
</gene>
<dbReference type="AlphaFoldDB" id="A0A9X1WI13"/>
<evidence type="ECO:0000313" key="1">
    <source>
        <dbReference type="EMBL" id="MCJ7857977.1"/>
    </source>
</evidence>
<protein>
    <submittedName>
        <fullName evidence="1">Uncharacterized protein</fullName>
    </submittedName>
</protein>